<evidence type="ECO:0000313" key="2">
    <source>
        <dbReference type="EMBL" id="MPC64812.1"/>
    </source>
</evidence>
<keyword evidence="3" id="KW-1185">Reference proteome</keyword>
<protein>
    <submittedName>
        <fullName evidence="2">Uncharacterized protein</fullName>
    </submittedName>
</protein>
<feature type="compositionally biased region" description="Low complexity" evidence="1">
    <location>
        <begin position="23"/>
        <end position="33"/>
    </location>
</feature>
<dbReference type="Proteomes" id="UP000324222">
    <property type="component" value="Unassembled WGS sequence"/>
</dbReference>
<dbReference type="AlphaFoldDB" id="A0A5B7H162"/>
<accession>A0A5B7H162</accession>
<comment type="caution">
    <text evidence="2">The sequence shown here is derived from an EMBL/GenBank/DDBJ whole genome shotgun (WGS) entry which is preliminary data.</text>
</comment>
<sequence>MDILSELFGPGWANEVTGDAVDTTTPSSSTPTPTTRPPSTEKKSNSIKGKGAYLAEISV</sequence>
<gene>
    <name evidence="2" type="ORF">E2C01_058932</name>
</gene>
<feature type="region of interest" description="Disordered" evidence="1">
    <location>
        <begin position="1"/>
        <end position="51"/>
    </location>
</feature>
<reference evidence="2 3" key="1">
    <citation type="submission" date="2019-05" db="EMBL/GenBank/DDBJ databases">
        <title>Another draft genome of Portunus trituberculatus and its Hox gene families provides insights of decapod evolution.</title>
        <authorList>
            <person name="Jeong J.-H."/>
            <person name="Song I."/>
            <person name="Kim S."/>
            <person name="Choi T."/>
            <person name="Kim D."/>
            <person name="Ryu S."/>
            <person name="Kim W."/>
        </authorList>
    </citation>
    <scope>NUCLEOTIDE SEQUENCE [LARGE SCALE GENOMIC DNA]</scope>
    <source>
        <tissue evidence="2">Muscle</tissue>
    </source>
</reference>
<organism evidence="2 3">
    <name type="scientific">Portunus trituberculatus</name>
    <name type="common">Swimming crab</name>
    <name type="synonym">Neptunus trituberculatus</name>
    <dbReference type="NCBI Taxonomy" id="210409"/>
    <lineage>
        <taxon>Eukaryota</taxon>
        <taxon>Metazoa</taxon>
        <taxon>Ecdysozoa</taxon>
        <taxon>Arthropoda</taxon>
        <taxon>Crustacea</taxon>
        <taxon>Multicrustacea</taxon>
        <taxon>Malacostraca</taxon>
        <taxon>Eumalacostraca</taxon>
        <taxon>Eucarida</taxon>
        <taxon>Decapoda</taxon>
        <taxon>Pleocyemata</taxon>
        <taxon>Brachyura</taxon>
        <taxon>Eubrachyura</taxon>
        <taxon>Portunoidea</taxon>
        <taxon>Portunidae</taxon>
        <taxon>Portuninae</taxon>
        <taxon>Portunus</taxon>
    </lineage>
</organism>
<evidence type="ECO:0000313" key="3">
    <source>
        <dbReference type="Proteomes" id="UP000324222"/>
    </source>
</evidence>
<evidence type="ECO:0000256" key="1">
    <source>
        <dbReference type="SAM" id="MobiDB-lite"/>
    </source>
</evidence>
<name>A0A5B7H162_PORTR</name>
<dbReference type="EMBL" id="VSRR010022615">
    <property type="protein sequence ID" value="MPC64812.1"/>
    <property type="molecule type" value="Genomic_DNA"/>
</dbReference>
<proteinExistence type="predicted"/>